<dbReference type="Pfam" id="PF12224">
    <property type="entry name" value="Amidoligase_2"/>
    <property type="match status" value="1"/>
</dbReference>
<sequence>MSGGSEERQDYNIVAGWKYVRWGFELEFISQVPVPPDSSGDYPYTFVTQALNEGTSELRFKFNDGKTTERFDYARAWTLTPDETVKPDPTSDLPDKVMTGMELVSPTMPTTLPVMEKLRENDLPYIHEQLTPEKIPGCRFWVNSSCGMHVHVSIRDFGTRNFEFLTIQNLIAFWGVYEKEIERLHPEHRRHPRNIYAASLRSAAPHDPKDTDLRVAQWLFRVYSCKNFSDLRDLTDGSAGRGDARDSKVNIVAYSPRDTDTIRPLREPTIEFREHAGTLDPKDIFCWIMFVTRVVRFAVFLTIRNCRFSIKNAANCDIGDIFNALDFGGKVWRRYWEQIYGKIDETLEAALKRKGIEYDELIQSQDITAAQSMATAYATMMESAVESVEEGDDWRHFHDLAKTIMTGLGIEGQDVTTREKQMVNLLDISRGRHDIWEYVRNGMFMAWLSQQRHY</sequence>
<dbReference type="InterPro" id="IPR022025">
    <property type="entry name" value="Amidoligase_2"/>
</dbReference>
<dbReference type="PANTHER" id="PTHR36847:SF1">
    <property type="entry name" value="AMIDOLIGASE ENZYME"/>
    <property type="match status" value="1"/>
</dbReference>
<proteinExistence type="predicted"/>
<dbReference type="OrthoDB" id="412402at2759"/>
<evidence type="ECO:0000313" key="2">
    <source>
        <dbReference type="Proteomes" id="UP000698800"/>
    </source>
</evidence>
<evidence type="ECO:0000313" key="1">
    <source>
        <dbReference type="EMBL" id="KAH0534048.1"/>
    </source>
</evidence>
<evidence type="ECO:0008006" key="3">
    <source>
        <dbReference type="Google" id="ProtNLM"/>
    </source>
</evidence>
<dbReference type="PANTHER" id="PTHR36847">
    <property type="entry name" value="AMIDOLIGASE ENZYME"/>
    <property type="match status" value="1"/>
</dbReference>
<name>A0A9P8HZN2_9PEZI</name>
<accession>A0A9P8HZN2</accession>
<keyword evidence="2" id="KW-1185">Reference proteome</keyword>
<organism evidence="1 2">
    <name type="scientific">Glutinoglossum americanum</name>
    <dbReference type="NCBI Taxonomy" id="1670608"/>
    <lineage>
        <taxon>Eukaryota</taxon>
        <taxon>Fungi</taxon>
        <taxon>Dikarya</taxon>
        <taxon>Ascomycota</taxon>
        <taxon>Pezizomycotina</taxon>
        <taxon>Geoglossomycetes</taxon>
        <taxon>Geoglossales</taxon>
        <taxon>Geoglossaceae</taxon>
        <taxon>Glutinoglossum</taxon>
    </lineage>
</organism>
<protein>
    <recommendedName>
        <fullName evidence="3">Amidoligase enzyme</fullName>
    </recommendedName>
</protein>
<dbReference type="AlphaFoldDB" id="A0A9P8HZN2"/>
<reference evidence="1" key="1">
    <citation type="submission" date="2021-03" db="EMBL/GenBank/DDBJ databases">
        <title>Comparative genomics and phylogenomic investigation of the class Geoglossomycetes provide insights into ecological specialization and systematics.</title>
        <authorList>
            <person name="Melie T."/>
            <person name="Pirro S."/>
            <person name="Miller A.N."/>
            <person name="Quandt A."/>
        </authorList>
    </citation>
    <scope>NUCLEOTIDE SEQUENCE</scope>
    <source>
        <strain evidence="1">GBOQ0MN5Z8</strain>
    </source>
</reference>
<dbReference type="EMBL" id="JAGHQL010000283">
    <property type="protein sequence ID" value="KAH0534048.1"/>
    <property type="molecule type" value="Genomic_DNA"/>
</dbReference>
<comment type="caution">
    <text evidence="1">The sequence shown here is derived from an EMBL/GenBank/DDBJ whole genome shotgun (WGS) entry which is preliminary data.</text>
</comment>
<dbReference type="Proteomes" id="UP000698800">
    <property type="component" value="Unassembled WGS sequence"/>
</dbReference>
<gene>
    <name evidence="1" type="ORF">FGG08_007345</name>
</gene>